<name>A0ABR3JN48_9AGAR</name>
<keyword evidence="2" id="KW-1185">Reference proteome</keyword>
<organism evidence="1 2">
    <name type="scientific">Hohenbuehelia grisea</name>
    <dbReference type="NCBI Taxonomy" id="104357"/>
    <lineage>
        <taxon>Eukaryota</taxon>
        <taxon>Fungi</taxon>
        <taxon>Dikarya</taxon>
        <taxon>Basidiomycota</taxon>
        <taxon>Agaricomycotina</taxon>
        <taxon>Agaricomycetes</taxon>
        <taxon>Agaricomycetidae</taxon>
        <taxon>Agaricales</taxon>
        <taxon>Pleurotineae</taxon>
        <taxon>Pleurotaceae</taxon>
        <taxon>Hohenbuehelia</taxon>
    </lineage>
</organism>
<protein>
    <submittedName>
        <fullName evidence="1">Uncharacterized protein</fullName>
    </submittedName>
</protein>
<comment type="caution">
    <text evidence="1">The sequence shown here is derived from an EMBL/GenBank/DDBJ whole genome shotgun (WGS) entry which is preliminary data.</text>
</comment>
<dbReference type="EMBL" id="JASNQZ010000005">
    <property type="protein sequence ID" value="KAL0957245.1"/>
    <property type="molecule type" value="Genomic_DNA"/>
</dbReference>
<reference evidence="2" key="1">
    <citation type="submission" date="2024-06" db="EMBL/GenBank/DDBJ databases">
        <title>Multi-omics analyses provide insights into the biosynthesis of the anticancer antibiotic pleurotin in Hohenbuehelia grisea.</title>
        <authorList>
            <person name="Weaver J.A."/>
            <person name="Alberti F."/>
        </authorList>
    </citation>
    <scope>NUCLEOTIDE SEQUENCE [LARGE SCALE GENOMIC DNA]</scope>
    <source>
        <strain evidence="2">T-177</strain>
    </source>
</reference>
<sequence>MLSVPVSFRRRFPRLSGQYEEKCLRRSEYLIRVSPFVGQAAQVEKVDVSGSTEAARVLPWLESGSVDEEVGRGRSGEIFIRNQLKRLGWLGRLLARQRAR</sequence>
<proteinExistence type="predicted"/>
<accession>A0ABR3JN48</accession>
<evidence type="ECO:0000313" key="1">
    <source>
        <dbReference type="EMBL" id="KAL0957245.1"/>
    </source>
</evidence>
<evidence type="ECO:0000313" key="2">
    <source>
        <dbReference type="Proteomes" id="UP001556367"/>
    </source>
</evidence>
<dbReference type="Proteomes" id="UP001556367">
    <property type="component" value="Unassembled WGS sequence"/>
</dbReference>
<gene>
    <name evidence="1" type="ORF">HGRIS_001059</name>
</gene>